<dbReference type="EMBL" id="CAJVCH010179639">
    <property type="protein sequence ID" value="CAG7729518.1"/>
    <property type="molecule type" value="Genomic_DNA"/>
</dbReference>
<protein>
    <submittedName>
        <fullName evidence="1">Uncharacterized protein</fullName>
    </submittedName>
</protein>
<reference evidence="1" key="1">
    <citation type="submission" date="2021-06" db="EMBL/GenBank/DDBJ databases">
        <authorList>
            <person name="Hodson N. C."/>
            <person name="Mongue J. A."/>
            <person name="Jaron S. K."/>
        </authorList>
    </citation>
    <scope>NUCLEOTIDE SEQUENCE</scope>
</reference>
<evidence type="ECO:0000313" key="2">
    <source>
        <dbReference type="Proteomes" id="UP000708208"/>
    </source>
</evidence>
<evidence type="ECO:0000313" key="1">
    <source>
        <dbReference type="EMBL" id="CAG7729518.1"/>
    </source>
</evidence>
<comment type="caution">
    <text evidence="1">The sequence shown here is derived from an EMBL/GenBank/DDBJ whole genome shotgun (WGS) entry which is preliminary data.</text>
</comment>
<gene>
    <name evidence="1" type="ORF">AFUS01_LOCUS18223</name>
</gene>
<accession>A0A8J2JXY8</accession>
<dbReference type="Proteomes" id="UP000708208">
    <property type="component" value="Unassembled WGS sequence"/>
</dbReference>
<name>A0A8J2JXY8_9HEXA</name>
<proteinExistence type="predicted"/>
<keyword evidence="2" id="KW-1185">Reference proteome</keyword>
<sequence>MNPVRSLTIKDASLIKEDGVHWRRYWPLNQPFIHQKYKKSCTLQIQRVVTNKSEEEDDQINTLNVGFVPVPDHSAVGIAELLLQPSMKILSENAQTRVTAGAFHGEYFKKDVPDAILNDLKHFGLVFVSMGSSPSF</sequence>
<organism evidence="1 2">
    <name type="scientific">Allacma fusca</name>
    <dbReference type="NCBI Taxonomy" id="39272"/>
    <lineage>
        <taxon>Eukaryota</taxon>
        <taxon>Metazoa</taxon>
        <taxon>Ecdysozoa</taxon>
        <taxon>Arthropoda</taxon>
        <taxon>Hexapoda</taxon>
        <taxon>Collembola</taxon>
        <taxon>Symphypleona</taxon>
        <taxon>Sminthuridae</taxon>
        <taxon>Allacma</taxon>
    </lineage>
</organism>
<dbReference type="AlphaFoldDB" id="A0A8J2JXY8"/>